<keyword evidence="5" id="KW-0812">Transmembrane</keyword>
<feature type="domain" description="Methyl-accepting transducer" evidence="6">
    <location>
        <begin position="322"/>
        <end position="544"/>
    </location>
</feature>
<evidence type="ECO:0008006" key="10">
    <source>
        <dbReference type="Google" id="ProtNLM"/>
    </source>
</evidence>
<dbReference type="InterPro" id="IPR004089">
    <property type="entry name" value="MCPsignal_dom"/>
</dbReference>
<dbReference type="EMBL" id="JNUP01000003">
    <property type="protein sequence ID" value="KGE73866.1"/>
    <property type="molecule type" value="Genomic_DNA"/>
</dbReference>
<keyword evidence="3" id="KW-0807">Transducer</keyword>
<accession>A0A098R287</accession>
<dbReference type="GO" id="GO:0004888">
    <property type="term" value="F:transmembrane signaling receptor activity"/>
    <property type="evidence" value="ECO:0007669"/>
    <property type="project" value="TreeGrafter"/>
</dbReference>
<evidence type="ECO:0000256" key="4">
    <source>
        <dbReference type="SAM" id="MobiDB-lite"/>
    </source>
</evidence>
<protein>
    <recommendedName>
        <fullName evidence="10">Chemotaxis protein</fullName>
    </recommendedName>
</protein>
<evidence type="ECO:0000313" key="8">
    <source>
        <dbReference type="EMBL" id="KGE73866.1"/>
    </source>
</evidence>
<proteinExistence type="inferred from homology"/>
<evidence type="ECO:0000313" key="9">
    <source>
        <dbReference type="Proteomes" id="UP000029692"/>
    </source>
</evidence>
<dbReference type="SUPFAM" id="SSF58104">
    <property type="entry name" value="Methyl-accepting chemotaxis protein (MCP) signaling domain"/>
    <property type="match status" value="1"/>
</dbReference>
<dbReference type="RefSeq" id="WP_037544904.1">
    <property type="nucleotide sequence ID" value="NZ_JNUP01000003.1"/>
</dbReference>
<dbReference type="Pfam" id="PF00015">
    <property type="entry name" value="MCPsignal"/>
    <property type="match status" value="1"/>
</dbReference>
<dbReference type="Proteomes" id="UP000029692">
    <property type="component" value="Unassembled WGS sequence"/>
</dbReference>
<keyword evidence="5" id="KW-1133">Transmembrane helix</keyword>
<keyword evidence="1" id="KW-0145">Chemotaxis</keyword>
<organism evidence="8 9">
    <name type="scientific">Spirochaeta lutea</name>
    <dbReference type="NCBI Taxonomy" id="1480694"/>
    <lineage>
        <taxon>Bacteria</taxon>
        <taxon>Pseudomonadati</taxon>
        <taxon>Spirochaetota</taxon>
        <taxon>Spirochaetia</taxon>
        <taxon>Spirochaetales</taxon>
        <taxon>Spirochaetaceae</taxon>
        <taxon>Spirochaeta</taxon>
    </lineage>
</organism>
<dbReference type="eggNOG" id="COG0840">
    <property type="taxonomic scope" value="Bacteria"/>
</dbReference>
<evidence type="ECO:0000256" key="5">
    <source>
        <dbReference type="SAM" id="Phobius"/>
    </source>
</evidence>
<reference evidence="8 9" key="1">
    <citation type="submission" date="2014-05" db="EMBL/GenBank/DDBJ databases">
        <title>De novo Genome Sequence of Spirocheata sp.</title>
        <authorList>
            <person name="Shivani Y."/>
            <person name="Subhash Y."/>
            <person name="Tushar L."/>
            <person name="Sasikala C."/>
            <person name="Ramana C.V."/>
        </authorList>
    </citation>
    <scope>NUCLEOTIDE SEQUENCE [LARGE SCALE GENOMIC DNA]</scope>
    <source>
        <strain evidence="8 9">JC230</strain>
    </source>
</reference>
<dbReference type="AlphaFoldDB" id="A0A098R287"/>
<keyword evidence="9" id="KW-1185">Reference proteome</keyword>
<dbReference type="InterPro" id="IPR003660">
    <property type="entry name" value="HAMP_dom"/>
</dbReference>
<evidence type="ECO:0000259" key="6">
    <source>
        <dbReference type="PROSITE" id="PS50111"/>
    </source>
</evidence>
<dbReference type="GO" id="GO:0005886">
    <property type="term" value="C:plasma membrane"/>
    <property type="evidence" value="ECO:0007669"/>
    <property type="project" value="TreeGrafter"/>
</dbReference>
<feature type="domain" description="HAMP" evidence="7">
    <location>
        <begin position="223"/>
        <end position="275"/>
    </location>
</feature>
<dbReference type="PANTHER" id="PTHR43531:SF11">
    <property type="entry name" value="METHYL-ACCEPTING CHEMOTAXIS PROTEIN 3"/>
    <property type="match status" value="1"/>
</dbReference>
<feature type="transmembrane region" description="Helical" evidence="5">
    <location>
        <begin position="6"/>
        <end position="30"/>
    </location>
</feature>
<feature type="compositionally biased region" description="Low complexity" evidence="4">
    <location>
        <begin position="626"/>
        <end position="639"/>
    </location>
</feature>
<dbReference type="GO" id="GO:0007165">
    <property type="term" value="P:signal transduction"/>
    <property type="evidence" value="ECO:0007669"/>
    <property type="project" value="UniProtKB-KW"/>
</dbReference>
<dbReference type="PANTHER" id="PTHR43531">
    <property type="entry name" value="PROTEIN ICFG"/>
    <property type="match status" value="1"/>
</dbReference>
<comment type="caution">
    <text evidence="8">The sequence shown here is derived from an EMBL/GenBank/DDBJ whole genome shotgun (WGS) entry which is preliminary data.</text>
</comment>
<keyword evidence="5" id="KW-0472">Membrane</keyword>
<dbReference type="Gene3D" id="6.10.340.10">
    <property type="match status" value="1"/>
</dbReference>
<dbReference type="PROSITE" id="PS50111">
    <property type="entry name" value="CHEMOTAXIS_TRANSDUC_2"/>
    <property type="match status" value="1"/>
</dbReference>
<evidence type="ECO:0000256" key="2">
    <source>
        <dbReference type="ARBA" id="ARBA00029447"/>
    </source>
</evidence>
<dbReference type="PROSITE" id="PS50885">
    <property type="entry name" value="HAMP"/>
    <property type="match status" value="1"/>
</dbReference>
<dbReference type="SMART" id="SM00283">
    <property type="entry name" value="MA"/>
    <property type="match status" value="1"/>
</dbReference>
<dbReference type="InterPro" id="IPR051310">
    <property type="entry name" value="MCP_chemotaxis"/>
</dbReference>
<dbReference type="SMART" id="SM00304">
    <property type="entry name" value="HAMP"/>
    <property type="match status" value="1"/>
</dbReference>
<feature type="transmembrane region" description="Helical" evidence="5">
    <location>
        <begin position="202"/>
        <end position="221"/>
    </location>
</feature>
<dbReference type="Pfam" id="PF00672">
    <property type="entry name" value="HAMP"/>
    <property type="match status" value="1"/>
</dbReference>
<name>A0A098R287_9SPIO</name>
<dbReference type="Gene3D" id="1.10.287.950">
    <property type="entry name" value="Methyl-accepting chemotaxis protein"/>
    <property type="match status" value="1"/>
</dbReference>
<gene>
    <name evidence="8" type="ORF">DC28_01265</name>
</gene>
<dbReference type="GO" id="GO:0006935">
    <property type="term" value="P:chemotaxis"/>
    <property type="evidence" value="ECO:0007669"/>
    <property type="project" value="UniProtKB-KW"/>
</dbReference>
<comment type="similarity">
    <text evidence="2">Belongs to the methyl-accepting chemotaxis (MCP) protein family.</text>
</comment>
<dbReference type="STRING" id="1480694.DC28_01265"/>
<evidence type="ECO:0000256" key="3">
    <source>
        <dbReference type="PROSITE-ProRule" id="PRU00284"/>
    </source>
</evidence>
<evidence type="ECO:0000256" key="1">
    <source>
        <dbReference type="ARBA" id="ARBA00022500"/>
    </source>
</evidence>
<evidence type="ECO:0000259" key="7">
    <source>
        <dbReference type="PROSITE" id="PS50885"/>
    </source>
</evidence>
<feature type="region of interest" description="Disordered" evidence="4">
    <location>
        <begin position="593"/>
        <end position="639"/>
    </location>
</feature>
<sequence length="639" mass="70268">MKIQGRIFSVIFLVQITFLISIALYFVVLLQPVARIQSEQVVLQQLEGSIHREVLTLHRILTGQFDLETQNYRRSSQQTLEAFENVASLEFIPGISNSAAEAINSIGRLSGLIQNNRTRFFEAATTLAQAAEAQFSFLRTFQIKRLIEEGQAYPEVRQAAALTLSSKANLIDSLDSSLTVLDTQKDNLAGSIQRFEARSNRIALILIAVFFLINSVLSIFISRSLITGIRGIETLISGLTEGDLRARSASTRKDEIGRLSRNLDSFTLRLQQIIGQIQQESQSNRVVREKIVFSVDETSGAVNEIQGNMQSIRGVMEHLDTTIEGIVSANKELINGLQVTDQMVQDETQMVQQVSTAAHTLSQSLTGTLEITNSSNESTKELVTITESSKKQFTETVRAISEVDQRVSDITRMTSLIEDIAAQTQLLAMNAAIEAAHAGDRGAGFAVVAHEIRKLAEQSSGNSKEISDAVKRILAVIDSAGEQSKEMEAAFDTMTQAIDEVSSRYDRLFKEIASMQEVGNQILGSVSGLLEVAKKTQGTSQGMKGQASDVHSHMDEVQNLSHQVYAGMEEITIGITHINQEMLSLREQTDSMVKTSETLDQELQFFKTAREPESTPGEAEPETTESPEPTTAQTEGDGE</sequence>